<evidence type="ECO:0008006" key="3">
    <source>
        <dbReference type="Google" id="ProtNLM"/>
    </source>
</evidence>
<keyword evidence="1" id="KW-1185">Reference proteome</keyword>
<evidence type="ECO:0000313" key="2">
    <source>
        <dbReference type="RefSeq" id="XP_020662519.2"/>
    </source>
</evidence>
<protein>
    <recommendedName>
        <fullName evidence="3">DUF4371 domain-containing protein</fullName>
    </recommendedName>
</protein>
<sequence length="240" mass="27203">MTAKGDNVVPSLDYTDPANWPNYCSDNLRQLIVQNGPQQAISHDYKRRLANDYLALFDPIMNGHLCRVKNEETMVHYLEKDIQNELVQLLAVAIKQKLLADIKSAKYNSVIWDCTPDVSHTEQVTMIVCFVNVIKPSDTEMSKPEVMIKEHFLGFVPLKDTIGTFMTETLLGQLEQMGLPIEDLHDHGYDNGSNMKSNIYDALIEIFDDTSLKNLSGNTSRIEAKALADAICKFKLKFKF</sequence>
<dbReference type="Proteomes" id="UP001652642">
    <property type="component" value="Chromosome 6"/>
</dbReference>
<dbReference type="PANTHER" id="PTHR45749:SF35">
    <property type="entry name" value="AC-LIKE TRANSPOSASE-RELATED"/>
    <property type="match status" value="1"/>
</dbReference>
<accession>A0A6J0UWC9</accession>
<dbReference type="GeneID" id="110086126"/>
<dbReference type="RefSeq" id="XP_020662519.2">
    <property type="nucleotide sequence ID" value="XM_020806860.2"/>
</dbReference>
<dbReference type="PANTHER" id="PTHR45749">
    <property type="match status" value="1"/>
</dbReference>
<dbReference type="AlphaFoldDB" id="A0A6J0UWC9"/>
<dbReference type="OrthoDB" id="9950531at2759"/>
<reference evidence="2" key="1">
    <citation type="submission" date="2025-08" db="UniProtKB">
        <authorList>
            <consortium name="RefSeq"/>
        </authorList>
    </citation>
    <scope>IDENTIFICATION</scope>
</reference>
<gene>
    <name evidence="2" type="primary">LOC110086126</name>
</gene>
<organism evidence="1 2">
    <name type="scientific">Pogona vitticeps</name>
    <name type="common">central bearded dragon</name>
    <dbReference type="NCBI Taxonomy" id="103695"/>
    <lineage>
        <taxon>Eukaryota</taxon>
        <taxon>Metazoa</taxon>
        <taxon>Chordata</taxon>
        <taxon>Craniata</taxon>
        <taxon>Vertebrata</taxon>
        <taxon>Euteleostomi</taxon>
        <taxon>Lepidosauria</taxon>
        <taxon>Squamata</taxon>
        <taxon>Bifurcata</taxon>
        <taxon>Unidentata</taxon>
        <taxon>Episquamata</taxon>
        <taxon>Toxicofera</taxon>
        <taxon>Iguania</taxon>
        <taxon>Acrodonta</taxon>
        <taxon>Agamidae</taxon>
        <taxon>Amphibolurinae</taxon>
        <taxon>Pogona</taxon>
    </lineage>
</organism>
<proteinExistence type="predicted"/>
<evidence type="ECO:0000313" key="1">
    <source>
        <dbReference type="Proteomes" id="UP001652642"/>
    </source>
</evidence>
<dbReference type="InParanoid" id="A0A6J0UWC9"/>
<name>A0A6J0UWC9_9SAUR</name>
<dbReference type="KEGG" id="pvt:110086126"/>